<name>A0A4Y2A9L0_ARAVE</name>
<organism evidence="2 3">
    <name type="scientific">Araneus ventricosus</name>
    <name type="common">Orbweaver spider</name>
    <name type="synonym">Epeira ventricosa</name>
    <dbReference type="NCBI Taxonomy" id="182803"/>
    <lineage>
        <taxon>Eukaryota</taxon>
        <taxon>Metazoa</taxon>
        <taxon>Ecdysozoa</taxon>
        <taxon>Arthropoda</taxon>
        <taxon>Chelicerata</taxon>
        <taxon>Arachnida</taxon>
        <taxon>Araneae</taxon>
        <taxon>Araneomorphae</taxon>
        <taxon>Entelegynae</taxon>
        <taxon>Araneoidea</taxon>
        <taxon>Araneidae</taxon>
        <taxon>Araneus</taxon>
    </lineage>
</organism>
<sequence length="74" mass="7891">VTVNDGATEETSGNSTEIDGAAKESDQNVIGNAMDVTEAVENVIIYYEAPEGLEELINEIEVSTEVLLSDSDEN</sequence>
<dbReference type="Proteomes" id="UP000499080">
    <property type="component" value="Unassembled WGS sequence"/>
</dbReference>
<keyword evidence="3" id="KW-1185">Reference proteome</keyword>
<feature type="region of interest" description="Disordered" evidence="1">
    <location>
        <begin position="1"/>
        <end position="26"/>
    </location>
</feature>
<dbReference type="AlphaFoldDB" id="A0A4Y2A9L0"/>
<evidence type="ECO:0000313" key="3">
    <source>
        <dbReference type="Proteomes" id="UP000499080"/>
    </source>
</evidence>
<feature type="non-terminal residue" evidence="2">
    <location>
        <position position="1"/>
    </location>
</feature>
<reference evidence="2 3" key="1">
    <citation type="journal article" date="2019" name="Sci. Rep.">
        <title>Orb-weaving spider Araneus ventricosus genome elucidates the spidroin gene catalogue.</title>
        <authorList>
            <person name="Kono N."/>
            <person name="Nakamura H."/>
            <person name="Ohtoshi R."/>
            <person name="Moran D.A.P."/>
            <person name="Shinohara A."/>
            <person name="Yoshida Y."/>
            <person name="Fujiwara M."/>
            <person name="Mori M."/>
            <person name="Tomita M."/>
            <person name="Arakawa K."/>
        </authorList>
    </citation>
    <scope>NUCLEOTIDE SEQUENCE [LARGE SCALE GENOMIC DNA]</scope>
</reference>
<accession>A0A4Y2A9L0</accession>
<protein>
    <submittedName>
        <fullName evidence="2">Uncharacterized protein</fullName>
    </submittedName>
</protein>
<proteinExistence type="predicted"/>
<evidence type="ECO:0000313" key="2">
    <source>
        <dbReference type="EMBL" id="GBL76045.1"/>
    </source>
</evidence>
<feature type="compositionally biased region" description="Polar residues" evidence="1">
    <location>
        <begin position="1"/>
        <end position="17"/>
    </location>
</feature>
<dbReference type="EMBL" id="BGPR01079799">
    <property type="protein sequence ID" value="GBL76045.1"/>
    <property type="molecule type" value="Genomic_DNA"/>
</dbReference>
<evidence type="ECO:0000256" key="1">
    <source>
        <dbReference type="SAM" id="MobiDB-lite"/>
    </source>
</evidence>
<comment type="caution">
    <text evidence="2">The sequence shown here is derived from an EMBL/GenBank/DDBJ whole genome shotgun (WGS) entry which is preliminary data.</text>
</comment>
<gene>
    <name evidence="2" type="ORF">AVEN_190187_1</name>
</gene>